<evidence type="ECO:0000256" key="2">
    <source>
        <dbReference type="SAM" id="SignalP"/>
    </source>
</evidence>
<comment type="caution">
    <text evidence="3">The sequence shown here is derived from an EMBL/GenBank/DDBJ whole genome shotgun (WGS) entry which is preliminary data.</text>
</comment>
<keyword evidence="1" id="KW-0812">Transmembrane</keyword>
<sequence>MPNRILTFAYSACVAFAALIAFLLAATAEQTLYVLDDAELVWITQDEGIHDNGEVARSVQEVADEYGAAIGYTVLDVHEPSSRAHMYLAVSDPDSRYADWLEEGYPSFSRSFTVETHPIGEFGEVGPKGHYLVFGPPEAETALREALADQGLYEAPGTQITQLWHFFTGGHLFNLAAVALLASVTAVGAGVLLASRDYAVMRLQGHSYAAILRNELARVALLYTLVLPAAAVVVLGALGLYNGWNQLGFYLPLAGVFLGILAVPCLLVHAGMLGLVHATGILPGLKGRLPVRSSTAAIYLVRVPVLVLTLVIATGLVTAAHDAREQAIGLDVYEQYGDTSRPALSANYGWSDDDAVDRELGPWLRKVDSDGDMVLAIDVSPFELLPVDPAENRPPGPDAPILVVNDTYLAEQEVLAPSGQRYGSGENIRIILPDSASAYGDELARGLKDNWLDVNSGSDRDFDVQVLPSAEGQTLFTYGSGGFNGPRFLPLMRDPVIIALPNGGVLSDTAYVNHMTSQATVFPDPEVVEGFRAENPNASRYISMVEMLTTGALKEHATTLATLRTESFNLVGAAAVLVLTAVAACIIHVRTRAQTIVARHISGWTFLATHRRLLAVEALIAVAFTGWATWDTLARLAAANDPMGLAPPGAMTTSGAEPFYAAGIALLSLAITIGALVLFHRRIVREGASQA</sequence>
<evidence type="ECO:0000313" key="4">
    <source>
        <dbReference type="Proteomes" id="UP000546642"/>
    </source>
</evidence>
<dbReference type="Proteomes" id="UP000546642">
    <property type="component" value="Unassembled WGS sequence"/>
</dbReference>
<dbReference type="AlphaFoldDB" id="A0A7W9YMH0"/>
<feature type="signal peptide" evidence="2">
    <location>
        <begin position="1"/>
        <end position="25"/>
    </location>
</feature>
<gene>
    <name evidence="3" type="ORF">HNR23_004928</name>
</gene>
<accession>A0A7W9YMH0</accession>
<feature type="transmembrane region" description="Helical" evidence="1">
    <location>
        <begin position="216"/>
        <end position="241"/>
    </location>
</feature>
<feature type="transmembrane region" description="Helical" evidence="1">
    <location>
        <begin position="172"/>
        <end position="195"/>
    </location>
</feature>
<name>A0A7W9YMH0_9ACTN</name>
<evidence type="ECO:0000313" key="3">
    <source>
        <dbReference type="EMBL" id="MBB6174868.1"/>
    </source>
</evidence>
<feature type="transmembrane region" description="Helical" evidence="1">
    <location>
        <begin position="659"/>
        <end position="679"/>
    </location>
</feature>
<feature type="transmembrane region" description="Helical" evidence="1">
    <location>
        <begin position="247"/>
        <end position="276"/>
    </location>
</feature>
<proteinExistence type="predicted"/>
<keyword evidence="1" id="KW-0472">Membrane</keyword>
<keyword evidence="1" id="KW-1133">Transmembrane helix</keyword>
<dbReference type="EMBL" id="JACHDS010000001">
    <property type="protein sequence ID" value="MBB6174868.1"/>
    <property type="molecule type" value="Genomic_DNA"/>
</dbReference>
<reference evidence="3 4" key="1">
    <citation type="submission" date="2020-08" db="EMBL/GenBank/DDBJ databases">
        <title>Sequencing the genomes of 1000 actinobacteria strains.</title>
        <authorList>
            <person name="Klenk H.-P."/>
        </authorList>
    </citation>
    <scope>NUCLEOTIDE SEQUENCE [LARGE SCALE GENOMIC DNA]</scope>
    <source>
        <strain evidence="3 4">DSM 46659</strain>
    </source>
</reference>
<dbReference type="RefSeq" id="WP_184079172.1">
    <property type="nucleotide sequence ID" value="NZ_JACHDS010000001.1"/>
</dbReference>
<keyword evidence="2" id="KW-0732">Signal</keyword>
<organism evidence="3 4">
    <name type="scientific">Nocardiopsis mwathae</name>
    <dbReference type="NCBI Taxonomy" id="1472723"/>
    <lineage>
        <taxon>Bacteria</taxon>
        <taxon>Bacillati</taxon>
        <taxon>Actinomycetota</taxon>
        <taxon>Actinomycetes</taxon>
        <taxon>Streptosporangiales</taxon>
        <taxon>Nocardiopsidaceae</taxon>
        <taxon>Nocardiopsis</taxon>
    </lineage>
</organism>
<evidence type="ECO:0000256" key="1">
    <source>
        <dbReference type="SAM" id="Phobius"/>
    </source>
</evidence>
<evidence type="ECO:0008006" key="5">
    <source>
        <dbReference type="Google" id="ProtNLM"/>
    </source>
</evidence>
<feature type="chain" id="PRO_5038722638" description="ABC transporter permease" evidence="2">
    <location>
        <begin position="26"/>
        <end position="691"/>
    </location>
</feature>
<feature type="transmembrane region" description="Helical" evidence="1">
    <location>
        <begin position="570"/>
        <end position="591"/>
    </location>
</feature>
<protein>
    <recommendedName>
        <fullName evidence="5">ABC transporter permease</fullName>
    </recommendedName>
</protein>
<feature type="transmembrane region" description="Helical" evidence="1">
    <location>
        <begin position="612"/>
        <end position="630"/>
    </location>
</feature>
<keyword evidence="4" id="KW-1185">Reference proteome</keyword>
<feature type="transmembrane region" description="Helical" evidence="1">
    <location>
        <begin position="297"/>
        <end position="317"/>
    </location>
</feature>